<dbReference type="RefSeq" id="WP_326567716.1">
    <property type="nucleotide sequence ID" value="NZ_CP142149.1"/>
</dbReference>
<sequence>MTGILDQARAVGDAVLYEGYLLYPYRASARKNRVRWQWGVLMPPSYASQERGEYATSRTECLLEPRKHTSVHLTLRFLQAQERLVHDGHGFVDAVTVGGKDYTTWDEAVEHELTFVVPVAELLAQPVELPFSVPPAETRECVGDHCTLVRRSAELTGVLTARLDALDGPFGGTRLRVDLRNTSTWPSDGGRESALRRALLAAHVILAVDSGHFLSMLDPPEWAKPAVEACVNERVWPVLIGGSSRSRVVLASPIILYDDPSIAPESPGELFDGTEIDEILTLRTMALTDEEKREARATDPRAAALVDRVDDLPQELLDRLHGTVRYLRSVTGENPEPPADPEVPTDPVPWWDPGADASVSPETDGIVVAGVRVAAGSRVRLHPNLRGADAQDMFLTGRVATVRAVLSDVDGDTHVAVTLDDDPGADLQNAHGRFRYFSPDELEPT</sequence>
<reference evidence="1 2" key="1">
    <citation type="journal article" date="2015" name="Int. J. Syst. Evol. Microbiol.">
        <title>Amycolatopsis rhabdoformis sp. nov., an actinomycete isolated from a tropical forest soil.</title>
        <authorList>
            <person name="Souza W.R."/>
            <person name="Silva R.E."/>
            <person name="Goodfellow M."/>
            <person name="Busarakam K."/>
            <person name="Figueiro F.S."/>
            <person name="Ferreira D."/>
            <person name="Rodrigues-Filho E."/>
            <person name="Moraes L.A.B."/>
            <person name="Zucchi T.D."/>
        </authorList>
    </citation>
    <scope>NUCLEOTIDE SEQUENCE [LARGE SCALE GENOMIC DNA]</scope>
    <source>
        <strain evidence="1 2">NCIMB 14900</strain>
    </source>
</reference>
<protein>
    <submittedName>
        <fullName evidence="1">Uncharacterized protein</fullName>
    </submittedName>
</protein>
<dbReference type="EMBL" id="CP142149">
    <property type="protein sequence ID" value="WSE28717.1"/>
    <property type="molecule type" value="Genomic_DNA"/>
</dbReference>
<evidence type="ECO:0000313" key="2">
    <source>
        <dbReference type="Proteomes" id="UP001330812"/>
    </source>
</evidence>
<proteinExistence type="predicted"/>
<dbReference type="Proteomes" id="UP001330812">
    <property type="component" value="Chromosome"/>
</dbReference>
<name>A0ABZ1I2V3_9PSEU</name>
<evidence type="ECO:0000313" key="1">
    <source>
        <dbReference type="EMBL" id="WSE28717.1"/>
    </source>
</evidence>
<organism evidence="1 2">
    <name type="scientific">Amycolatopsis rhabdoformis</name>
    <dbReference type="NCBI Taxonomy" id="1448059"/>
    <lineage>
        <taxon>Bacteria</taxon>
        <taxon>Bacillati</taxon>
        <taxon>Actinomycetota</taxon>
        <taxon>Actinomycetes</taxon>
        <taxon>Pseudonocardiales</taxon>
        <taxon>Pseudonocardiaceae</taxon>
        <taxon>Amycolatopsis</taxon>
    </lineage>
</organism>
<gene>
    <name evidence="1" type="ORF">VSH64_38755</name>
</gene>
<accession>A0ABZ1I2V3</accession>
<keyword evidence="2" id="KW-1185">Reference proteome</keyword>